<dbReference type="EMBL" id="ANCE01000018">
    <property type="protein sequence ID" value="EMK26060.1"/>
    <property type="molecule type" value="Genomic_DNA"/>
</dbReference>
<reference evidence="7 8" key="1">
    <citation type="submission" date="2013-01" db="EMBL/GenBank/DDBJ databases">
        <authorList>
            <person name="Harkins D.M."/>
            <person name="Durkin A.S."/>
            <person name="Brinkac L.M."/>
            <person name="Haft D.H."/>
            <person name="Selengut J.D."/>
            <person name="Sanka R."/>
            <person name="DePew J."/>
            <person name="Purushe J."/>
            <person name="Galloway R.L."/>
            <person name="Vinetz J.M."/>
            <person name="Sutton G.G."/>
            <person name="Nierman W.C."/>
            <person name="Fouts D.E."/>
        </authorList>
    </citation>
    <scope>NUCLEOTIDE SEQUENCE [LARGE SCALE GENOMIC DNA]</scope>
    <source>
        <strain evidence="7 8">Nikolaevo</strain>
    </source>
</reference>
<dbReference type="InterPro" id="IPR006474">
    <property type="entry name" value="Helicase_Cas3_CRISPR-ass_core"/>
</dbReference>
<name>M6FCC7_9LEPT</name>
<proteinExistence type="predicted"/>
<dbReference type="Proteomes" id="UP000011980">
    <property type="component" value="Unassembled WGS sequence"/>
</dbReference>
<gene>
    <name evidence="7" type="primary">cas3_4</name>
    <name evidence="7" type="ORF">LEP1GSC008_3637</name>
</gene>
<evidence type="ECO:0000256" key="1">
    <source>
        <dbReference type="ARBA" id="ARBA00022741"/>
    </source>
</evidence>
<dbReference type="AlphaFoldDB" id="M6FCC7"/>
<dbReference type="Gene3D" id="3.40.50.300">
    <property type="entry name" value="P-loop containing nucleotide triphosphate hydrolases"/>
    <property type="match status" value="1"/>
</dbReference>
<keyword evidence="4" id="KW-0067">ATP-binding</keyword>
<dbReference type="InterPro" id="IPR054712">
    <property type="entry name" value="Cas3-like_dom"/>
</dbReference>
<accession>M6FCC7</accession>
<evidence type="ECO:0000256" key="3">
    <source>
        <dbReference type="ARBA" id="ARBA00022806"/>
    </source>
</evidence>
<protein>
    <submittedName>
        <fullName evidence="7">CRISPR-associated helicase Cas3</fullName>
    </submittedName>
</protein>
<comment type="caution">
    <text evidence="7">The sequence shown here is derived from an EMBL/GenBank/DDBJ whole genome shotgun (WGS) entry which is preliminary data.</text>
</comment>
<sequence length="430" mass="50183">MKAIAESKSYDRNLESKETKAESDLSDWFYSKKRTLLSRFGVGTVDQAMLSALNVKHGFVKLFGLSGKILIIDQVHAYDSFMLPIIEHLLRWCGYLETSVVLLSATLPFKMKQRLVGAYLEKDEIQLKNESYPLLTVAIKSDQSLKEVDSYKNKKIQTRKTESIQYSFISHEEDSISEVIAKAFSIIEKGRNILWICNTVKKEQHLYQEIEKQSKEKQIQDLEVFLFHSRFTKIDRLTIEKKIETLYGDESKAPHRPLKSILVATQVAEQSLDIDFDYLISDIAPIDLILQRIGRIFWHARKNRNPNFKEPEILQLIPDRLEALGDFAGVYDKFTVLKTMYELSIQEEHSIQLPSMYRSLVDTVYSDSIPNSEVTAQRTTSFQYMFKRIYYRNEKDRNRLGKRISRIREKRTITASLQQKTRHQKNDISL</sequence>
<dbReference type="GO" id="GO:0005524">
    <property type="term" value="F:ATP binding"/>
    <property type="evidence" value="ECO:0007669"/>
    <property type="project" value="UniProtKB-KW"/>
</dbReference>
<dbReference type="GO" id="GO:0003724">
    <property type="term" value="F:RNA helicase activity"/>
    <property type="evidence" value="ECO:0007669"/>
    <property type="project" value="TreeGrafter"/>
</dbReference>
<keyword evidence="3" id="KW-0347">Helicase</keyword>
<keyword evidence="1" id="KW-0547">Nucleotide-binding</keyword>
<evidence type="ECO:0000313" key="7">
    <source>
        <dbReference type="EMBL" id="EMK26060.1"/>
    </source>
</evidence>
<evidence type="ECO:0000256" key="4">
    <source>
        <dbReference type="ARBA" id="ARBA00022840"/>
    </source>
</evidence>
<dbReference type="PANTHER" id="PTHR47963:SF9">
    <property type="entry name" value="CRISPR-ASSOCIATED ENDONUCLEASE_HELICASE CAS3"/>
    <property type="match status" value="1"/>
</dbReference>
<evidence type="ECO:0000259" key="6">
    <source>
        <dbReference type="Pfam" id="PF22590"/>
    </source>
</evidence>
<dbReference type="PATRIC" id="fig|1240687.3.peg.277"/>
<dbReference type="InterPro" id="IPR050547">
    <property type="entry name" value="DEAD_box_RNA_helicases"/>
</dbReference>
<dbReference type="GO" id="GO:0051607">
    <property type="term" value="P:defense response to virus"/>
    <property type="evidence" value="ECO:0007669"/>
    <property type="project" value="UniProtKB-KW"/>
</dbReference>
<keyword evidence="2" id="KW-0378">Hydrolase</keyword>
<evidence type="ECO:0000256" key="2">
    <source>
        <dbReference type="ARBA" id="ARBA00022801"/>
    </source>
</evidence>
<dbReference type="RefSeq" id="WP_020762513.1">
    <property type="nucleotide sequence ID" value="NZ_ANCE01000018.1"/>
</dbReference>
<evidence type="ECO:0000256" key="5">
    <source>
        <dbReference type="ARBA" id="ARBA00023118"/>
    </source>
</evidence>
<dbReference type="SUPFAM" id="SSF52540">
    <property type="entry name" value="P-loop containing nucleoside triphosphate hydrolases"/>
    <property type="match status" value="1"/>
</dbReference>
<feature type="domain" description="CRISPR-associated nuclease/helicase Cas3" evidence="6">
    <location>
        <begin position="190"/>
        <end position="299"/>
    </location>
</feature>
<dbReference type="GO" id="GO:0003723">
    <property type="term" value="F:RNA binding"/>
    <property type="evidence" value="ECO:0007669"/>
    <property type="project" value="TreeGrafter"/>
</dbReference>
<dbReference type="PANTHER" id="PTHR47963">
    <property type="entry name" value="DEAD-BOX ATP-DEPENDENT RNA HELICASE 47, MITOCHONDRIAL"/>
    <property type="match status" value="1"/>
</dbReference>
<dbReference type="InterPro" id="IPR027417">
    <property type="entry name" value="P-loop_NTPase"/>
</dbReference>
<organism evidence="7 8">
    <name type="scientific">Leptospira kirschneri serovar Bulgarica str. Nikolaevo</name>
    <dbReference type="NCBI Taxonomy" id="1240687"/>
    <lineage>
        <taxon>Bacteria</taxon>
        <taxon>Pseudomonadati</taxon>
        <taxon>Spirochaetota</taxon>
        <taxon>Spirochaetia</taxon>
        <taxon>Leptospirales</taxon>
        <taxon>Leptospiraceae</taxon>
        <taxon>Leptospira</taxon>
    </lineage>
</organism>
<dbReference type="NCBIfam" id="TIGR01587">
    <property type="entry name" value="cas3_core"/>
    <property type="match status" value="1"/>
</dbReference>
<keyword evidence="5" id="KW-0051">Antiviral defense</keyword>
<evidence type="ECO:0000313" key="8">
    <source>
        <dbReference type="Proteomes" id="UP000011980"/>
    </source>
</evidence>
<dbReference type="Pfam" id="PF22590">
    <property type="entry name" value="Cas3-like_C_2"/>
    <property type="match status" value="1"/>
</dbReference>
<dbReference type="GO" id="GO:0016787">
    <property type="term" value="F:hydrolase activity"/>
    <property type="evidence" value="ECO:0007669"/>
    <property type="project" value="UniProtKB-KW"/>
</dbReference>